<feature type="compositionally biased region" description="Basic and acidic residues" evidence="4">
    <location>
        <begin position="278"/>
        <end position="299"/>
    </location>
</feature>
<dbReference type="GO" id="GO:0005681">
    <property type="term" value="C:spliceosomal complex"/>
    <property type="evidence" value="ECO:0007669"/>
    <property type="project" value="TreeGrafter"/>
</dbReference>
<feature type="compositionally biased region" description="Polar residues" evidence="4">
    <location>
        <begin position="189"/>
        <end position="217"/>
    </location>
</feature>
<dbReference type="AlphaFoldDB" id="A0A9Q8Q908"/>
<feature type="compositionally biased region" description="Low complexity" evidence="4">
    <location>
        <begin position="86"/>
        <end position="105"/>
    </location>
</feature>
<evidence type="ECO:0000313" key="6">
    <source>
        <dbReference type="Proteomes" id="UP000829364"/>
    </source>
</evidence>
<reference evidence="5" key="1">
    <citation type="submission" date="2021-11" db="EMBL/GenBank/DDBJ databases">
        <title>Purpureocillium_takamizusanense_genome.</title>
        <authorList>
            <person name="Nguyen N.-H."/>
        </authorList>
    </citation>
    <scope>NUCLEOTIDE SEQUENCE</scope>
    <source>
        <strain evidence="5">PT3</strain>
    </source>
</reference>
<dbReference type="GO" id="GO:0000398">
    <property type="term" value="P:mRNA splicing, via spliceosome"/>
    <property type="evidence" value="ECO:0007669"/>
    <property type="project" value="TreeGrafter"/>
</dbReference>
<evidence type="ECO:0000256" key="3">
    <source>
        <dbReference type="ARBA" id="ARBA00023242"/>
    </source>
</evidence>
<dbReference type="OrthoDB" id="5627at2759"/>
<accession>A0A9Q8Q908</accession>
<feature type="region of interest" description="Disordered" evidence="4">
    <location>
        <begin position="1"/>
        <end position="374"/>
    </location>
</feature>
<keyword evidence="6" id="KW-1185">Reference proteome</keyword>
<gene>
    <name evidence="5" type="ORF">JDV02_001343</name>
</gene>
<name>A0A9Q8Q908_9HYPO</name>
<sequence>MEEEASAPGAGDHRPEGAASPKSEHEHKREYEHETVRFRSKKRRIGYRQRAGDDDVVVDAPAAATSSRVPHANSASPPADAHEDAAPAAAGSSEEESAVAAALRMRNARRARPRVGVGFASSSQPADDHPGGMSSVSSRTLVPRGGGANADADDDDRPPLRGIGDRFTHQTGLVASLNDRHMTEYIESRLSSRNAPSPGSASTSQPVDGRGQQQQHLTRPGVSLTKAVTDQPAKHGKLLEVQVPDKVWDRRDQAQRQRAEMATAGPSSKPRRGRNRRGSNDIKRDQLVEQFLHENRLDVYDVPPPSVPPPAAPGDDKSADDRMAEQFRQQYLSDMALRRQRRRHAQPASRQQQPQGDVLKGPKLGGSRNQRAAVRDALLKQEKEKAGKKRF</sequence>
<feature type="compositionally biased region" description="Basic and acidic residues" evidence="4">
    <location>
        <begin position="178"/>
        <end position="187"/>
    </location>
</feature>
<feature type="compositionally biased region" description="Basic residues" evidence="4">
    <location>
        <begin position="38"/>
        <end position="47"/>
    </location>
</feature>
<comment type="subcellular location">
    <subcellularLocation>
        <location evidence="1">Nucleus</location>
    </subcellularLocation>
</comment>
<feature type="compositionally biased region" description="Basic and acidic residues" evidence="4">
    <location>
        <begin position="246"/>
        <end position="259"/>
    </location>
</feature>
<dbReference type="Pfam" id="PF07052">
    <property type="entry name" value="Hep_59"/>
    <property type="match status" value="1"/>
</dbReference>
<dbReference type="EMBL" id="CP086354">
    <property type="protein sequence ID" value="UNI14743.1"/>
    <property type="molecule type" value="Genomic_DNA"/>
</dbReference>
<proteinExistence type="inferred from homology"/>
<evidence type="ECO:0000256" key="2">
    <source>
        <dbReference type="ARBA" id="ARBA00007643"/>
    </source>
</evidence>
<feature type="compositionally biased region" description="Basic and acidic residues" evidence="4">
    <location>
        <begin position="157"/>
        <end position="168"/>
    </location>
</feature>
<feature type="compositionally biased region" description="Basic and acidic residues" evidence="4">
    <location>
        <begin position="11"/>
        <end position="37"/>
    </location>
</feature>
<organism evidence="5 6">
    <name type="scientific">Purpureocillium takamizusanense</name>
    <dbReference type="NCBI Taxonomy" id="2060973"/>
    <lineage>
        <taxon>Eukaryota</taxon>
        <taxon>Fungi</taxon>
        <taxon>Dikarya</taxon>
        <taxon>Ascomycota</taxon>
        <taxon>Pezizomycotina</taxon>
        <taxon>Sordariomycetes</taxon>
        <taxon>Hypocreomycetidae</taxon>
        <taxon>Hypocreales</taxon>
        <taxon>Ophiocordycipitaceae</taxon>
        <taxon>Purpureocillium</taxon>
    </lineage>
</organism>
<dbReference type="Proteomes" id="UP000829364">
    <property type="component" value="Chromosome 1"/>
</dbReference>
<dbReference type="GeneID" id="72063306"/>
<dbReference type="PANTHER" id="PTHR13486:SF2">
    <property type="entry name" value="SPLICING FACTOR C9ORF78"/>
    <property type="match status" value="1"/>
</dbReference>
<feature type="compositionally biased region" description="Pro residues" evidence="4">
    <location>
        <begin position="302"/>
        <end position="312"/>
    </location>
</feature>
<dbReference type="KEGG" id="ptkz:JDV02_001343"/>
<evidence type="ECO:0000313" key="5">
    <source>
        <dbReference type="EMBL" id="UNI14743.1"/>
    </source>
</evidence>
<evidence type="ECO:0000256" key="4">
    <source>
        <dbReference type="SAM" id="MobiDB-lite"/>
    </source>
</evidence>
<evidence type="ECO:0000256" key="1">
    <source>
        <dbReference type="ARBA" id="ARBA00004123"/>
    </source>
</evidence>
<keyword evidence="3" id="KW-0539">Nucleus</keyword>
<feature type="compositionally biased region" description="Basic and acidic residues" evidence="4">
    <location>
        <begin position="314"/>
        <end position="325"/>
    </location>
</feature>
<protein>
    <recommendedName>
        <fullName evidence="7">mRNA splicing factor RNA helicase</fullName>
    </recommendedName>
</protein>
<dbReference type="PANTHER" id="PTHR13486">
    <property type="entry name" value="TELOMERE LENGTH AND SILENCING PROTEIN 1 TLS1 FAMILY MEMBER"/>
    <property type="match status" value="1"/>
</dbReference>
<evidence type="ECO:0008006" key="7">
    <source>
        <dbReference type="Google" id="ProtNLM"/>
    </source>
</evidence>
<dbReference type="InterPro" id="IPR010756">
    <property type="entry name" value="Tls1-like"/>
</dbReference>
<dbReference type="RefSeq" id="XP_047838224.1">
    <property type="nucleotide sequence ID" value="XM_047982262.1"/>
</dbReference>
<comment type="similarity">
    <text evidence="2">Belongs to the TLS1 family.</text>
</comment>